<accession>A0A2D3TBH0</accession>
<gene>
    <name evidence="1" type="ORF">BJP43_01250</name>
</gene>
<sequence>MTWKIPLIIALLLTSMSGVTLYYRTLYYDAEKARKIAVSDGEKQQIAFEQLNRQMQTVTALDTQHTKELEHDQNLIAQLERDVADGRRRLRVKATCPNMSAASSASRVDDAAPARLAEAAQRDYFRLRNRIDIAAQQINGLQDYIRQVCLNKIPKS</sequence>
<protein>
    <submittedName>
        <fullName evidence="1">Peptidase</fullName>
    </submittedName>
</protein>
<evidence type="ECO:0000313" key="2">
    <source>
        <dbReference type="Proteomes" id="UP000229055"/>
    </source>
</evidence>
<dbReference type="AlphaFoldDB" id="A0A2D3TBH0"/>
<dbReference type="RefSeq" id="WP_100096053.1">
    <property type="nucleotide sequence ID" value="NZ_CP017613.1"/>
</dbReference>
<dbReference type="EMBL" id="CP017613">
    <property type="protein sequence ID" value="ATW33129.1"/>
    <property type="molecule type" value="Genomic_DNA"/>
</dbReference>
<dbReference type="Pfam" id="PF03245">
    <property type="entry name" value="Phage_lysis"/>
    <property type="match status" value="1"/>
</dbReference>
<evidence type="ECO:0000313" key="1">
    <source>
        <dbReference type="EMBL" id="ATW33129.1"/>
    </source>
</evidence>
<organism evidence="1 2">
    <name type="scientific">Candidatus Williamhamiltonella defendens</name>
    <dbReference type="NCBI Taxonomy" id="138072"/>
    <lineage>
        <taxon>Bacteria</taxon>
        <taxon>Pseudomonadati</taxon>
        <taxon>Pseudomonadota</taxon>
        <taxon>Gammaproteobacteria</taxon>
        <taxon>Enterobacterales</taxon>
        <taxon>Enterobacteriaceae</taxon>
        <taxon>aphid secondary symbionts</taxon>
        <taxon>Candidatus Williamhamiltonella</taxon>
    </lineage>
</organism>
<reference evidence="2" key="2">
    <citation type="submission" date="2017-11" db="EMBL/GenBank/DDBJ databases">
        <title>PacBio sequencing of new strain of the secondary endosymbiont Candidatus Hamiltonella defensa.</title>
        <authorList>
            <person name="Strand M.R."/>
            <person name="Oliver K."/>
        </authorList>
    </citation>
    <scope>NUCLEOTIDE SEQUENCE [LARGE SCALE GENOMIC DNA]</scope>
    <source>
        <strain evidence="2">ZA17</strain>
    </source>
</reference>
<name>A0A2D3TBH0_9ENTR</name>
<dbReference type="GO" id="GO:0044659">
    <property type="term" value="P:viral release from host cell by cytolysis"/>
    <property type="evidence" value="ECO:0007669"/>
    <property type="project" value="InterPro"/>
</dbReference>
<reference evidence="2" key="1">
    <citation type="submission" date="2016-10" db="EMBL/GenBank/DDBJ databases">
        <authorList>
            <person name="Chevignon G."/>
        </authorList>
    </citation>
    <scope>NUCLEOTIDE SEQUENCE [LARGE SCALE GENOMIC DNA]</scope>
    <source>
        <strain evidence="2">ZA17</strain>
    </source>
</reference>
<dbReference type="InterPro" id="IPR004929">
    <property type="entry name" value="I-spanin"/>
</dbReference>
<dbReference type="Proteomes" id="UP000229055">
    <property type="component" value="Chromosome"/>
</dbReference>
<proteinExistence type="predicted"/>